<dbReference type="InterPro" id="IPR043519">
    <property type="entry name" value="NT_sf"/>
</dbReference>
<keyword evidence="14" id="KW-1185">Reference proteome</keyword>
<keyword evidence="2 9" id="KW-0808">Transferase</keyword>
<protein>
    <submittedName>
        <fullName evidence="13">CCA tRNA nucleotidyltransferase</fullName>
        <ecNumber evidence="13">2.7.7.72</ecNumber>
    </submittedName>
</protein>
<evidence type="ECO:0000313" key="14">
    <source>
        <dbReference type="Proteomes" id="UP000606193"/>
    </source>
</evidence>
<sequence length="472" mass="53635">MSEYQMTMPQEVVRIINKLEQHGYEAYAVGGCVRDAMLGREPEDWDITTSAKPLEVKGLFRKTIDTGLQHGTITVMVNGEGYEVTTYRIDGEYEDGRHPKEVAFTTSLRMDLERRDFTINAMAYNDRSGLVDEFDGVGDLKRGVIRCVGDAGQRFDEDALRMLRAVRFSGQLGFTIEDATLQAMEQRIQNLQKISAERIRVEMTKLLISPNPGRFRVAYTSGMTGVFLPEFDRMMTCDQKNHHHCYTVGEHCMHSVEVMQKFMAGMLPEPLSPYAAERISQICGSLSKKQYTMLVLAMLLHDVAKPEVMTVDEQGEGHFFGHPEQSAKTAGKVLKRLTYDNETIDTVVRLIRYHDYRMETTMKSVRRAASKIGRDIMWMEFVVQYADVLSQSPQTIPEKLEKLDQCMEKYQEIEAKSQPLSVKDLAVNGRDLIRAGIAPGPGLGQKLSQLLDLVLEEPELNTREQLLEKIKE</sequence>
<dbReference type="RefSeq" id="WP_249296952.1">
    <property type="nucleotide sequence ID" value="NZ_JACRSX010000001.1"/>
</dbReference>
<comment type="cofactor">
    <cofactor evidence="1">
        <name>Mg(2+)</name>
        <dbReference type="ChEBI" id="CHEBI:18420"/>
    </cofactor>
</comment>
<feature type="domain" description="Poly A polymerase head" evidence="10">
    <location>
        <begin position="26"/>
        <end position="146"/>
    </location>
</feature>
<feature type="domain" description="CCA-adding enzyme C-terminal" evidence="12">
    <location>
        <begin position="326"/>
        <end position="469"/>
    </location>
</feature>
<dbReference type="Pfam" id="PF12627">
    <property type="entry name" value="PolyA_pol_RNAbd"/>
    <property type="match status" value="1"/>
</dbReference>
<evidence type="ECO:0000256" key="5">
    <source>
        <dbReference type="ARBA" id="ARBA00022723"/>
    </source>
</evidence>
<dbReference type="EC" id="2.7.7.72" evidence="13"/>
<evidence type="ECO:0000256" key="7">
    <source>
        <dbReference type="ARBA" id="ARBA00022842"/>
    </source>
</evidence>
<dbReference type="GO" id="GO:0004810">
    <property type="term" value="F:CCA tRNA nucleotidyltransferase activity"/>
    <property type="evidence" value="ECO:0007669"/>
    <property type="project" value="UniProtKB-EC"/>
</dbReference>
<evidence type="ECO:0000259" key="10">
    <source>
        <dbReference type="Pfam" id="PF01743"/>
    </source>
</evidence>
<dbReference type="EMBL" id="JACRSX010000001">
    <property type="protein sequence ID" value="MBC8561223.1"/>
    <property type="molecule type" value="Genomic_DNA"/>
</dbReference>
<accession>A0ABR7MY03</accession>
<dbReference type="NCBIfam" id="NF009814">
    <property type="entry name" value="PRK13299.1"/>
    <property type="match status" value="1"/>
</dbReference>
<dbReference type="InterPro" id="IPR032828">
    <property type="entry name" value="PolyA_RNA-bd"/>
</dbReference>
<keyword evidence="6" id="KW-0547">Nucleotide-binding</keyword>
<evidence type="ECO:0000313" key="13">
    <source>
        <dbReference type="EMBL" id="MBC8561223.1"/>
    </source>
</evidence>
<feature type="domain" description="tRNA nucleotidyltransferase/poly(A) polymerase RNA and SrmB- binding" evidence="11">
    <location>
        <begin position="173"/>
        <end position="234"/>
    </location>
</feature>
<dbReference type="SUPFAM" id="SSF81301">
    <property type="entry name" value="Nucleotidyltransferase"/>
    <property type="match status" value="1"/>
</dbReference>
<dbReference type="Gene3D" id="3.30.460.10">
    <property type="entry name" value="Beta Polymerase, domain 2"/>
    <property type="match status" value="1"/>
</dbReference>
<comment type="caution">
    <text evidence="13">The sequence shown here is derived from an EMBL/GenBank/DDBJ whole genome shotgun (WGS) entry which is preliminary data.</text>
</comment>
<name>A0ABR7MY03_9FIRM</name>
<dbReference type="InterPro" id="IPR002646">
    <property type="entry name" value="PolA_pol_head_dom"/>
</dbReference>
<evidence type="ECO:0000256" key="9">
    <source>
        <dbReference type="RuleBase" id="RU003953"/>
    </source>
</evidence>
<dbReference type="PANTHER" id="PTHR46173">
    <property type="entry name" value="CCA TRNA NUCLEOTIDYLTRANSFERASE 1, MITOCHONDRIAL"/>
    <property type="match status" value="1"/>
</dbReference>
<evidence type="ECO:0000256" key="6">
    <source>
        <dbReference type="ARBA" id="ARBA00022741"/>
    </source>
</evidence>
<dbReference type="Gene3D" id="1.10.3090.10">
    <property type="entry name" value="cca-adding enzyme, domain 2"/>
    <property type="match status" value="1"/>
</dbReference>
<proteinExistence type="inferred from homology"/>
<organism evidence="13 14">
    <name type="scientific">Jutongia huaianensis</name>
    <dbReference type="NCBI Taxonomy" id="2763668"/>
    <lineage>
        <taxon>Bacteria</taxon>
        <taxon>Bacillati</taxon>
        <taxon>Bacillota</taxon>
        <taxon>Clostridia</taxon>
        <taxon>Lachnospirales</taxon>
        <taxon>Lachnospiraceae</taxon>
        <taxon>Jutongia</taxon>
    </lineage>
</organism>
<dbReference type="PANTHER" id="PTHR46173:SF1">
    <property type="entry name" value="CCA TRNA NUCLEOTIDYLTRANSFERASE 1, MITOCHONDRIAL"/>
    <property type="match status" value="1"/>
</dbReference>
<reference evidence="13 14" key="1">
    <citation type="submission" date="2020-08" db="EMBL/GenBank/DDBJ databases">
        <title>Genome public.</title>
        <authorList>
            <person name="Liu C."/>
            <person name="Sun Q."/>
        </authorList>
    </citation>
    <scope>NUCLEOTIDE SEQUENCE [LARGE SCALE GENOMIC DNA]</scope>
    <source>
        <strain evidence="13 14">NSJ-37</strain>
    </source>
</reference>
<evidence type="ECO:0000256" key="1">
    <source>
        <dbReference type="ARBA" id="ARBA00001946"/>
    </source>
</evidence>
<dbReference type="Pfam" id="PF01743">
    <property type="entry name" value="PolyA_pol"/>
    <property type="match status" value="1"/>
</dbReference>
<dbReference type="CDD" id="cd05398">
    <property type="entry name" value="NT_ClassII-CCAase"/>
    <property type="match status" value="1"/>
</dbReference>
<keyword evidence="3" id="KW-0819">tRNA processing</keyword>
<dbReference type="Gene3D" id="1.10.246.80">
    <property type="match status" value="1"/>
</dbReference>
<evidence type="ECO:0000259" key="12">
    <source>
        <dbReference type="Pfam" id="PF13735"/>
    </source>
</evidence>
<dbReference type="InterPro" id="IPR050264">
    <property type="entry name" value="Bact_CCA-adding_enz_type3_sf"/>
</dbReference>
<gene>
    <name evidence="13" type="ORF">H8704_01015</name>
</gene>
<keyword evidence="7" id="KW-0460">Magnesium</keyword>
<evidence type="ECO:0000256" key="2">
    <source>
        <dbReference type="ARBA" id="ARBA00022679"/>
    </source>
</evidence>
<comment type="similarity">
    <text evidence="9">Belongs to the tRNA nucleotidyltransferase/poly(A) polymerase family.</text>
</comment>
<evidence type="ECO:0000256" key="3">
    <source>
        <dbReference type="ARBA" id="ARBA00022694"/>
    </source>
</evidence>
<keyword evidence="8 9" id="KW-0694">RNA-binding</keyword>
<dbReference type="SUPFAM" id="SSF81891">
    <property type="entry name" value="Poly A polymerase C-terminal region-like"/>
    <property type="match status" value="1"/>
</dbReference>
<evidence type="ECO:0000256" key="8">
    <source>
        <dbReference type="ARBA" id="ARBA00022884"/>
    </source>
</evidence>
<dbReference type="InterPro" id="IPR032810">
    <property type="entry name" value="CCA-adding_enz_C"/>
</dbReference>
<evidence type="ECO:0000259" key="11">
    <source>
        <dbReference type="Pfam" id="PF12627"/>
    </source>
</evidence>
<dbReference type="Proteomes" id="UP000606193">
    <property type="component" value="Unassembled WGS sequence"/>
</dbReference>
<dbReference type="Pfam" id="PF13735">
    <property type="entry name" value="tRNA_NucTran2_2"/>
    <property type="match status" value="1"/>
</dbReference>
<evidence type="ECO:0000256" key="4">
    <source>
        <dbReference type="ARBA" id="ARBA00022695"/>
    </source>
</evidence>
<keyword evidence="4 13" id="KW-0548">Nucleotidyltransferase</keyword>
<keyword evidence="5" id="KW-0479">Metal-binding</keyword>